<dbReference type="Proteomes" id="UP001139485">
    <property type="component" value="Unassembled WGS sequence"/>
</dbReference>
<evidence type="ECO:0000313" key="3">
    <source>
        <dbReference type="Proteomes" id="UP001139485"/>
    </source>
</evidence>
<keyword evidence="1" id="KW-0472">Membrane</keyword>
<organism evidence="2 3">
    <name type="scientific">Nocardioides bruguierae</name>
    <dbReference type="NCBI Taxonomy" id="2945102"/>
    <lineage>
        <taxon>Bacteria</taxon>
        <taxon>Bacillati</taxon>
        <taxon>Actinomycetota</taxon>
        <taxon>Actinomycetes</taxon>
        <taxon>Propionibacteriales</taxon>
        <taxon>Nocardioidaceae</taxon>
        <taxon>Nocardioides</taxon>
    </lineage>
</organism>
<protein>
    <submittedName>
        <fullName evidence="2">Uncharacterized protein</fullName>
    </submittedName>
</protein>
<dbReference type="RefSeq" id="WP_250828873.1">
    <property type="nucleotide sequence ID" value="NZ_JAMOIL010000045.1"/>
</dbReference>
<evidence type="ECO:0000256" key="1">
    <source>
        <dbReference type="SAM" id="Phobius"/>
    </source>
</evidence>
<name>A0A9X2IHK6_9ACTN</name>
<feature type="transmembrane region" description="Helical" evidence="1">
    <location>
        <begin position="113"/>
        <end position="132"/>
    </location>
</feature>
<sequence length="135" mass="14077">MVLSTDFYALVAQIIPVLLLTGIIEMRAVSQRWAEPTLPTWVVLGFLVGMLLIILGEVSALWVVSNGAENALVLFGALFGIGVAGSFAALPLVDTVLDWAAPAEKRASWLQRLGTAAALTPFAAAMVALIAASAA</sequence>
<dbReference type="AlphaFoldDB" id="A0A9X2IHK6"/>
<gene>
    <name evidence="2" type="ORF">M8330_20650</name>
</gene>
<proteinExistence type="predicted"/>
<accession>A0A9X2IHK6</accession>
<dbReference type="EMBL" id="JAMOIL010000045">
    <property type="protein sequence ID" value="MCM0622704.1"/>
    <property type="molecule type" value="Genomic_DNA"/>
</dbReference>
<feature type="transmembrane region" description="Helical" evidence="1">
    <location>
        <begin position="71"/>
        <end position="93"/>
    </location>
</feature>
<keyword evidence="1" id="KW-1133">Transmembrane helix</keyword>
<reference evidence="2" key="1">
    <citation type="submission" date="2022-05" db="EMBL/GenBank/DDBJ databases">
        <authorList>
            <person name="Tuo L."/>
        </authorList>
    </citation>
    <scope>NUCLEOTIDE SEQUENCE</scope>
    <source>
        <strain evidence="2">BSK12Z-4</strain>
    </source>
</reference>
<keyword evidence="3" id="KW-1185">Reference proteome</keyword>
<feature type="transmembrane region" description="Helical" evidence="1">
    <location>
        <begin position="41"/>
        <end position="64"/>
    </location>
</feature>
<evidence type="ECO:0000313" key="2">
    <source>
        <dbReference type="EMBL" id="MCM0622704.1"/>
    </source>
</evidence>
<comment type="caution">
    <text evidence="2">The sequence shown here is derived from an EMBL/GenBank/DDBJ whole genome shotgun (WGS) entry which is preliminary data.</text>
</comment>
<keyword evidence="1" id="KW-0812">Transmembrane</keyword>
<feature type="transmembrane region" description="Helical" evidence="1">
    <location>
        <begin position="7"/>
        <end position="29"/>
    </location>
</feature>